<accession>A0A6C0ADL5</accession>
<keyword evidence="1" id="KW-0812">Transmembrane</keyword>
<dbReference type="AlphaFoldDB" id="A0A6C0ADL5"/>
<reference evidence="2" key="1">
    <citation type="journal article" date="2020" name="Nature">
        <title>Giant virus diversity and host interactions through global metagenomics.</title>
        <authorList>
            <person name="Schulz F."/>
            <person name="Roux S."/>
            <person name="Paez-Espino D."/>
            <person name="Jungbluth S."/>
            <person name="Walsh D.A."/>
            <person name="Denef V.J."/>
            <person name="McMahon K.D."/>
            <person name="Konstantinidis K.T."/>
            <person name="Eloe-Fadrosh E.A."/>
            <person name="Kyrpides N.C."/>
            <person name="Woyke T."/>
        </authorList>
    </citation>
    <scope>NUCLEOTIDE SEQUENCE</scope>
    <source>
        <strain evidence="2">GVMAG-S-1021933-23</strain>
    </source>
</reference>
<feature type="transmembrane region" description="Helical" evidence="1">
    <location>
        <begin position="55"/>
        <end position="78"/>
    </location>
</feature>
<name>A0A6C0ADL5_9ZZZZ</name>
<evidence type="ECO:0000256" key="1">
    <source>
        <dbReference type="SAM" id="Phobius"/>
    </source>
</evidence>
<protein>
    <submittedName>
        <fullName evidence="2">Uncharacterized protein</fullName>
    </submittedName>
</protein>
<sequence length="107" mass="11807">MNTLLRLKQNFNKRNFMTYYLHIIQTSTICGGINGVNSNGDLNLDGKKKALSVDISLGLFAGFAVGIATPVLIPILIVDSSIKIIQKFQEVINDTLKILVSKIDEKK</sequence>
<feature type="transmembrane region" description="Helical" evidence="1">
    <location>
        <begin position="16"/>
        <end position="35"/>
    </location>
</feature>
<proteinExistence type="predicted"/>
<evidence type="ECO:0000313" key="2">
    <source>
        <dbReference type="EMBL" id="QHS77847.1"/>
    </source>
</evidence>
<dbReference type="EMBL" id="MN740593">
    <property type="protein sequence ID" value="QHS77847.1"/>
    <property type="molecule type" value="Genomic_DNA"/>
</dbReference>
<keyword evidence="1" id="KW-1133">Transmembrane helix</keyword>
<keyword evidence="1" id="KW-0472">Membrane</keyword>
<organism evidence="2">
    <name type="scientific">viral metagenome</name>
    <dbReference type="NCBI Taxonomy" id="1070528"/>
    <lineage>
        <taxon>unclassified sequences</taxon>
        <taxon>metagenomes</taxon>
        <taxon>organismal metagenomes</taxon>
    </lineage>
</organism>